<feature type="transmembrane region" description="Helical" evidence="5">
    <location>
        <begin position="77"/>
        <end position="93"/>
    </location>
</feature>
<dbReference type="InterPro" id="IPR024989">
    <property type="entry name" value="MFS_assoc_dom"/>
</dbReference>
<dbReference type="Proteomes" id="UP001222118">
    <property type="component" value="Chromosome"/>
</dbReference>
<proteinExistence type="predicted"/>
<dbReference type="EMBL" id="CP118247">
    <property type="protein sequence ID" value="WDR05388.1"/>
    <property type="molecule type" value="Genomic_DNA"/>
</dbReference>
<evidence type="ECO:0000313" key="7">
    <source>
        <dbReference type="EMBL" id="WDR05388.1"/>
    </source>
</evidence>
<dbReference type="Gene3D" id="1.20.1250.20">
    <property type="entry name" value="MFS general substrate transporter like domains"/>
    <property type="match status" value="1"/>
</dbReference>
<keyword evidence="4 5" id="KW-0472">Membrane</keyword>
<feature type="transmembrane region" description="Helical" evidence="5">
    <location>
        <begin position="99"/>
        <end position="116"/>
    </location>
</feature>
<evidence type="ECO:0000313" key="8">
    <source>
        <dbReference type="Proteomes" id="UP001222118"/>
    </source>
</evidence>
<evidence type="ECO:0000256" key="5">
    <source>
        <dbReference type="SAM" id="Phobius"/>
    </source>
</evidence>
<comment type="subcellular location">
    <subcellularLocation>
        <location evidence="1">Membrane</location>
        <topology evidence="1">Multi-pass membrane protein</topology>
    </subcellularLocation>
</comment>
<name>A0ABY7YVK2_9HYPH</name>
<feature type="domain" description="Major facilitator superfamily associated" evidence="6">
    <location>
        <begin position="16"/>
        <end position="108"/>
    </location>
</feature>
<dbReference type="RefSeq" id="WP_282210907.1">
    <property type="nucleotide sequence ID" value="NZ_CP118247.1"/>
</dbReference>
<accession>A0ABY7YVK2</accession>
<organism evidence="7 8">
    <name type="scientific">Devosia rhodophyticola</name>
    <dbReference type="NCBI Taxonomy" id="3026423"/>
    <lineage>
        <taxon>Bacteria</taxon>
        <taxon>Pseudomonadati</taxon>
        <taxon>Pseudomonadota</taxon>
        <taxon>Alphaproteobacteria</taxon>
        <taxon>Hyphomicrobiales</taxon>
        <taxon>Devosiaceae</taxon>
        <taxon>Devosia</taxon>
    </lineage>
</organism>
<dbReference type="Pfam" id="PF12832">
    <property type="entry name" value="MFS_1_like"/>
    <property type="match status" value="1"/>
</dbReference>
<evidence type="ECO:0000256" key="4">
    <source>
        <dbReference type="ARBA" id="ARBA00023136"/>
    </source>
</evidence>
<evidence type="ECO:0000256" key="1">
    <source>
        <dbReference type="ARBA" id="ARBA00004141"/>
    </source>
</evidence>
<protein>
    <submittedName>
        <fullName evidence="7">MFS transporter</fullName>
    </submittedName>
</protein>
<evidence type="ECO:0000256" key="2">
    <source>
        <dbReference type="ARBA" id="ARBA00022692"/>
    </source>
</evidence>
<keyword evidence="3 5" id="KW-1133">Transmembrane helix</keyword>
<evidence type="ECO:0000259" key="6">
    <source>
        <dbReference type="Pfam" id="PF12832"/>
    </source>
</evidence>
<dbReference type="InterPro" id="IPR036259">
    <property type="entry name" value="MFS_trans_sf"/>
</dbReference>
<feature type="transmembrane region" description="Helical" evidence="5">
    <location>
        <begin position="12"/>
        <end position="35"/>
    </location>
</feature>
<gene>
    <name evidence="7" type="ORF">PSQ90_14025</name>
</gene>
<keyword evidence="2 5" id="KW-0812">Transmembrane</keyword>
<feature type="transmembrane region" description="Helical" evidence="5">
    <location>
        <begin position="47"/>
        <end position="65"/>
    </location>
</feature>
<dbReference type="SUPFAM" id="SSF103473">
    <property type="entry name" value="MFS general substrate transporter"/>
    <property type="match status" value="1"/>
</dbReference>
<reference evidence="7 8" key="1">
    <citation type="submission" date="2023-02" db="EMBL/GenBank/DDBJ databases">
        <title>Devosia chondri sp. nov., isolated from the phycosphere of marine algae.</title>
        <authorList>
            <person name="Kim J.M."/>
            <person name="Lee J.K."/>
            <person name="Choi B.J."/>
            <person name="Bayburt H."/>
            <person name="Jeon C.O."/>
        </authorList>
    </citation>
    <scope>NUCLEOTIDE SEQUENCE [LARGE SCALE GENOMIC DNA]</scope>
    <source>
        <strain evidence="7 8">G2-5</strain>
    </source>
</reference>
<sequence>MAKNIVQRLSPELRASIFHSTVFMSMGVASVYLAIWLTEKGLNTDQIGIINAFPVLILLLLNQLIGRLADRASDWRTVIAILAIFGGMVPIGLFFVDEFWGILLFWGFCAMSAGSIPQ</sequence>
<keyword evidence="8" id="KW-1185">Reference proteome</keyword>
<evidence type="ECO:0000256" key="3">
    <source>
        <dbReference type="ARBA" id="ARBA00022989"/>
    </source>
</evidence>